<evidence type="ECO:0000256" key="3">
    <source>
        <dbReference type="ARBA" id="ARBA00022475"/>
    </source>
</evidence>
<dbReference type="PANTHER" id="PTHR30576:SF4">
    <property type="entry name" value="UNDECAPRENYL-PHOSPHATE GALACTOSE PHOSPHOTRANSFERASE"/>
    <property type="match status" value="1"/>
</dbReference>
<feature type="transmembrane region" description="Helical" evidence="8">
    <location>
        <begin position="66"/>
        <end position="87"/>
    </location>
</feature>
<proteinExistence type="inferred from homology"/>
<protein>
    <submittedName>
        <fullName evidence="10">Undecaprenyl-phosphate galactose phosphotransferase, WbaP</fullName>
    </submittedName>
</protein>
<evidence type="ECO:0000256" key="5">
    <source>
        <dbReference type="ARBA" id="ARBA00022692"/>
    </source>
</evidence>
<organism evidence="10 11">
    <name type="scientific">Granulicella rosea</name>
    <dbReference type="NCBI Taxonomy" id="474952"/>
    <lineage>
        <taxon>Bacteria</taxon>
        <taxon>Pseudomonadati</taxon>
        <taxon>Acidobacteriota</taxon>
        <taxon>Terriglobia</taxon>
        <taxon>Terriglobales</taxon>
        <taxon>Acidobacteriaceae</taxon>
        <taxon>Granulicella</taxon>
    </lineage>
</organism>
<keyword evidence="5 8" id="KW-0812">Transmembrane</keyword>
<keyword evidence="6 8" id="KW-1133">Transmembrane helix</keyword>
<evidence type="ECO:0000256" key="7">
    <source>
        <dbReference type="ARBA" id="ARBA00023136"/>
    </source>
</evidence>
<comment type="similarity">
    <text evidence="2">Belongs to the bacterial sugar transferase family.</text>
</comment>
<accession>A0A239CUM4</accession>
<reference evidence="10 11" key="1">
    <citation type="submission" date="2017-06" db="EMBL/GenBank/DDBJ databases">
        <authorList>
            <person name="Kim H.J."/>
            <person name="Triplett B.A."/>
        </authorList>
    </citation>
    <scope>NUCLEOTIDE SEQUENCE [LARGE SCALE GENOMIC DNA]</scope>
    <source>
        <strain evidence="10 11">DSM 18704</strain>
    </source>
</reference>
<name>A0A239CUM4_9BACT</name>
<dbReference type="GO" id="GO:0016780">
    <property type="term" value="F:phosphotransferase activity, for other substituted phosphate groups"/>
    <property type="evidence" value="ECO:0007669"/>
    <property type="project" value="TreeGrafter"/>
</dbReference>
<evidence type="ECO:0000256" key="8">
    <source>
        <dbReference type="SAM" id="Phobius"/>
    </source>
</evidence>
<evidence type="ECO:0000313" key="11">
    <source>
        <dbReference type="Proteomes" id="UP000198356"/>
    </source>
</evidence>
<evidence type="ECO:0000256" key="6">
    <source>
        <dbReference type="ARBA" id="ARBA00022989"/>
    </source>
</evidence>
<keyword evidence="11" id="KW-1185">Reference proteome</keyword>
<evidence type="ECO:0000256" key="1">
    <source>
        <dbReference type="ARBA" id="ARBA00004236"/>
    </source>
</evidence>
<keyword evidence="4 10" id="KW-0808">Transferase</keyword>
<comment type="subcellular location">
    <subcellularLocation>
        <location evidence="1">Cell membrane</location>
    </subcellularLocation>
</comment>
<evidence type="ECO:0000313" key="10">
    <source>
        <dbReference type="EMBL" id="SNS23649.1"/>
    </source>
</evidence>
<dbReference type="GO" id="GO:0005886">
    <property type="term" value="C:plasma membrane"/>
    <property type="evidence" value="ECO:0007669"/>
    <property type="project" value="UniProtKB-SubCell"/>
</dbReference>
<dbReference type="Proteomes" id="UP000198356">
    <property type="component" value="Unassembled WGS sequence"/>
</dbReference>
<dbReference type="Pfam" id="PF02397">
    <property type="entry name" value="Bac_transf"/>
    <property type="match status" value="1"/>
</dbReference>
<evidence type="ECO:0000259" key="9">
    <source>
        <dbReference type="Pfam" id="PF02397"/>
    </source>
</evidence>
<dbReference type="AlphaFoldDB" id="A0A239CUM4"/>
<evidence type="ECO:0000256" key="2">
    <source>
        <dbReference type="ARBA" id="ARBA00006464"/>
    </source>
</evidence>
<feature type="domain" description="Bacterial sugar transferase" evidence="9">
    <location>
        <begin position="61"/>
        <end position="252"/>
    </location>
</feature>
<gene>
    <name evidence="10" type="ORF">SAMN05421770_101111</name>
</gene>
<sequence length="258" mass="29602">MLVDGPLMQTESELPGVQLASATADLYDYTMATGGSRSQPREGVRGAESLPSAHFRYRIVKRTTDIVLILMALPILLPALLIVGLLVRLTSPGPTFFSHRRICHNGAFFSMWKFRTMCVNSTEVLDRYLKKHPKARAEWNRSHKLKHDPRITPLGRFLRRSSLDELPQVWNVITGQMSLVGPRPIVAQEVEKYREQFTFYTRVKPGVTGLWQVSGRSKLTYDERVNLDADYVQRWSLRRDLWILLRTFLAVVNKDGAY</sequence>
<keyword evidence="3" id="KW-1003">Cell membrane</keyword>
<evidence type="ECO:0000256" key="4">
    <source>
        <dbReference type="ARBA" id="ARBA00022679"/>
    </source>
</evidence>
<dbReference type="EMBL" id="FZOU01000001">
    <property type="protein sequence ID" value="SNS23649.1"/>
    <property type="molecule type" value="Genomic_DNA"/>
</dbReference>
<dbReference type="InterPro" id="IPR003362">
    <property type="entry name" value="Bact_transf"/>
</dbReference>
<keyword evidence="7 8" id="KW-0472">Membrane</keyword>
<dbReference type="PANTHER" id="PTHR30576">
    <property type="entry name" value="COLANIC BIOSYNTHESIS UDP-GLUCOSE LIPID CARRIER TRANSFERASE"/>
    <property type="match status" value="1"/>
</dbReference>